<organism evidence="1 2">
    <name type="scientific">Ascobolus immersus RN42</name>
    <dbReference type="NCBI Taxonomy" id="1160509"/>
    <lineage>
        <taxon>Eukaryota</taxon>
        <taxon>Fungi</taxon>
        <taxon>Dikarya</taxon>
        <taxon>Ascomycota</taxon>
        <taxon>Pezizomycotina</taxon>
        <taxon>Pezizomycetes</taxon>
        <taxon>Pezizales</taxon>
        <taxon>Ascobolaceae</taxon>
        <taxon>Ascobolus</taxon>
    </lineage>
</organism>
<protein>
    <submittedName>
        <fullName evidence="1">Uncharacterized protein</fullName>
    </submittedName>
</protein>
<sequence length="151" mass="17333">MVAFAWCSVGCTFGNHNDFFLPSARLPSSCRLNVPLCALIGAWSVRMPHIHAKPLKTWQPIVQEPWLHQLARASFGVLALDYTPSLSAWSRLKKLRLGRRTGTTLFQPGFNCMDIALWYAVYAKERGNVLPEQHCRPHFRREVYHIYRVPA</sequence>
<gene>
    <name evidence="1" type="ORF">BJ508DRAFT_158166</name>
</gene>
<dbReference type="AlphaFoldDB" id="A0A3N4III9"/>
<accession>A0A3N4III9</accession>
<reference evidence="1 2" key="1">
    <citation type="journal article" date="2018" name="Nat. Ecol. Evol.">
        <title>Pezizomycetes genomes reveal the molecular basis of ectomycorrhizal truffle lifestyle.</title>
        <authorList>
            <person name="Murat C."/>
            <person name="Payen T."/>
            <person name="Noel B."/>
            <person name="Kuo A."/>
            <person name="Morin E."/>
            <person name="Chen J."/>
            <person name="Kohler A."/>
            <person name="Krizsan K."/>
            <person name="Balestrini R."/>
            <person name="Da Silva C."/>
            <person name="Montanini B."/>
            <person name="Hainaut M."/>
            <person name="Levati E."/>
            <person name="Barry K.W."/>
            <person name="Belfiori B."/>
            <person name="Cichocki N."/>
            <person name="Clum A."/>
            <person name="Dockter R.B."/>
            <person name="Fauchery L."/>
            <person name="Guy J."/>
            <person name="Iotti M."/>
            <person name="Le Tacon F."/>
            <person name="Lindquist E.A."/>
            <person name="Lipzen A."/>
            <person name="Malagnac F."/>
            <person name="Mello A."/>
            <person name="Molinier V."/>
            <person name="Miyauchi S."/>
            <person name="Poulain J."/>
            <person name="Riccioni C."/>
            <person name="Rubini A."/>
            <person name="Sitrit Y."/>
            <person name="Splivallo R."/>
            <person name="Traeger S."/>
            <person name="Wang M."/>
            <person name="Zifcakova L."/>
            <person name="Wipf D."/>
            <person name="Zambonelli A."/>
            <person name="Paolocci F."/>
            <person name="Nowrousian M."/>
            <person name="Ottonello S."/>
            <person name="Baldrian P."/>
            <person name="Spatafora J.W."/>
            <person name="Henrissat B."/>
            <person name="Nagy L.G."/>
            <person name="Aury J.M."/>
            <person name="Wincker P."/>
            <person name="Grigoriev I.V."/>
            <person name="Bonfante P."/>
            <person name="Martin F.M."/>
        </authorList>
    </citation>
    <scope>NUCLEOTIDE SEQUENCE [LARGE SCALE GENOMIC DNA]</scope>
    <source>
        <strain evidence="1 2">RN42</strain>
    </source>
</reference>
<dbReference type="Proteomes" id="UP000275078">
    <property type="component" value="Unassembled WGS sequence"/>
</dbReference>
<name>A0A3N4III9_ASCIM</name>
<keyword evidence="2" id="KW-1185">Reference proteome</keyword>
<evidence type="ECO:0000313" key="1">
    <source>
        <dbReference type="EMBL" id="RPA85952.1"/>
    </source>
</evidence>
<evidence type="ECO:0000313" key="2">
    <source>
        <dbReference type="Proteomes" id="UP000275078"/>
    </source>
</evidence>
<dbReference type="EMBL" id="ML119651">
    <property type="protein sequence ID" value="RPA85952.1"/>
    <property type="molecule type" value="Genomic_DNA"/>
</dbReference>
<proteinExistence type="predicted"/>